<dbReference type="FunFam" id="1.25.40.10:FF:001678">
    <property type="entry name" value="Pentatricopeptide repeat-containing protein At2g36730"/>
    <property type="match status" value="1"/>
</dbReference>
<dbReference type="InterPro" id="IPR011990">
    <property type="entry name" value="TPR-like_helical_dom_sf"/>
</dbReference>
<evidence type="ECO:0000256" key="1">
    <source>
        <dbReference type="ARBA" id="ARBA00022737"/>
    </source>
</evidence>
<feature type="repeat" description="PPR" evidence="2">
    <location>
        <begin position="193"/>
        <end position="227"/>
    </location>
</feature>
<comment type="caution">
    <text evidence="3">The sequence shown here is derived from an EMBL/GenBank/DDBJ whole genome shotgun (WGS) entry which is preliminary data.</text>
</comment>
<keyword evidence="1" id="KW-0677">Repeat</keyword>
<dbReference type="InterPro" id="IPR046960">
    <property type="entry name" value="PPR_At4g14850-like_plant"/>
</dbReference>
<feature type="repeat" description="PPR" evidence="2">
    <location>
        <begin position="294"/>
        <end position="328"/>
    </location>
</feature>
<sequence length="513" mass="57659">MVRLAIRTASQVIPTKIPNDDSSFPVIKHQCLSLLKLCSSINQLSQIHARLHVFGLHKDSFLLTELVRFCALSPSRHFNYARTLLSRSENSRPPSWNFLIRGYASSDFPREAIRVFREMRVRGVRPTKLTYPFLFKACAAITALKEGRQAQVDTFKLGLDGDVYVNNTLVHFYGSCKKISDARKMFDGMPVRTVVSWNSIIAACVENLWFSDGIEYFVKMRNSGFEPDETTVVVLLSACAELGNLSLGRCVHSQAIGRGLVLNCQLGTSLVDMYAKSGALLYAKLLFDRLQERNVWTWSAMILGLAQHGFANEALDLFAKMMNSSISPNYVTFLGVLSACSHSGLVQDGYRYFHEMEHLHGIKPILIHYGAMVDVLGRAGRLSEAYTFIKNMPIEPDPIVWRTLLSACSTHGVNDDEGVGDKVRKRLLELEPRRSGNLVIVANMYAEVGMWKEAADVRRVMRVGRMKKSAGESCIELGGLIRRFVSGYDSEAYYTSIYQLLDVLNLHMKMVNL</sequence>
<dbReference type="InterPro" id="IPR002885">
    <property type="entry name" value="PPR_rpt"/>
</dbReference>
<dbReference type="Proteomes" id="UP000237105">
    <property type="component" value="Unassembled WGS sequence"/>
</dbReference>
<dbReference type="GO" id="GO:0009451">
    <property type="term" value="P:RNA modification"/>
    <property type="evidence" value="ECO:0007669"/>
    <property type="project" value="InterPro"/>
</dbReference>
<dbReference type="GO" id="GO:0003723">
    <property type="term" value="F:RNA binding"/>
    <property type="evidence" value="ECO:0007669"/>
    <property type="project" value="InterPro"/>
</dbReference>
<dbReference type="FunFam" id="1.25.40.10:FF:000090">
    <property type="entry name" value="Pentatricopeptide repeat-containing protein, chloroplastic"/>
    <property type="match status" value="1"/>
</dbReference>
<dbReference type="PANTHER" id="PTHR47926">
    <property type="entry name" value="PENTATRICOPEPTIDE REPEAT-CONTAINING PROTEIN"/>
    <property type="match status" value="1"/>
</dbReference>
<keyword evidence="4" id="KW-1185">Reference proteome</keyword>
<dbReference type="Pfam" id="PF01535">
    <property type="entry name" value="PPR"/>
    <property type="match status" value="2"/>
</dbReference>
<dbReference type="Pfam" id="PF13041">
    <property type="entry name" value="PPR_2"/>
    <property type="match status" value="3"/>
</dbReference>
<evidence type="ECO:0000256" key="2">
    <source>
        <dbReference type="PROSITE-ProRule" id="PRU00708"/>
    </source>
</evidence>
<dbReference type="Gene3D" id="1.25.40.10">
    <property type="entry name" value="Tetratricopeptide repeat domain"/>
    <property type="match status" value="3"/>
</dbReference>
<protein>
    <submittedName>
        <fullName evidence="3">Pentatricopeptide repeat</fullName>
    </submittedName>
</protein>
<evidence type="ECO:0000313" key="4">
    <source>
        <dbReference type="Proteomes" id="UP000237105"/>
    </source>
</evidence>
<dbReference type="NCBIfam" id="TIGR00756">
    <property type="entry name" value="PPR"/>
    <property type="match status" value="3"/>
</dbReference>
<dbReference type="OrthoDB" id="1928982at2759"/>
<organism evidence="3 4">
    <name type="scientific">Parasponia andersonii</name>
    <name type="common">Sponia andersonii</name>
    <dbReference type="NCBI Taxonomy" id="3476"/>
    <lineage>
        <taxon>Eukaryota</taxon>
        <taxon>Viridiplantae</taxon>
        <taxon>Streptophyta</taxon>
        <taxon>Embryophyta</taxon>
        <taxon>Tracheophyta</taxon>
        <taxon>Spermatophyta</taxon>
        <taxon>Magnoliopsida</taxon>
        <taxon>eudicotyledons</taxon>
        <taxon>Gunneridae</taxon>
        <taxon>Pentapetalae</taxon>
        <taxon>rosids</taxon>
        <taxon>fabids</taxon>
        <taxon>Rosales</taxon>
        <taxon>Cannabaceae</taxon>
        <taxon>Parasponia</taxon>
    </lineage>
</organism>
<name>A0A2P5CWG4_PARAD</name>
<dbReference type="PANTHER" id="PTHR47926:SF347">
    <property type="entry name" value="PENTATRICOPEPTIDE REPEAT-CONTAINING PROTEIN"/>
    <property type="match status" value="1"/>
</dbReference>
<proteinExistence type="predicted"/>
<accession>A0A2P5CWG4</accession>
<dbReference type="Pfam" id="PF20431">
    <property type="entry name" value="E_motif"/>
    <property type="match status" value="1"/>
</dbReference>
<dbReference type="EMBL" id="JXTB01000088">
    <property type="protein sequence ID" value="PON65383.1"/>
    <property type="molecule type" value="Genomic_DNA"/>
</dbReference>
<dbReference type="PROSITE" id="PS51375">
    <property type="entry name" value="PPR"/>
    <property type="match status" value="3"/>
</dbReference>
<dbReference type="FunFam" id="1.25.40.10:FF:000396">
    <property type="entry name" value="Pentatricopeptide repeat-containing protein At2g36730"/>
    <property type="match status" value="1"/>
</dbReference>
<dbReference type="AlphaFoldDB" id="A0A2P5CWG4"/>
<gene>
    <name evidence="3" type="ORF">PanWU01x14_116970</name>
</gene>
<reference evidence="4" key="1">
    <citation type="submission" date="2016-06" db="EMBL/GenBank/DDBJ databases">
        <title>Parallel loss of symbiosis genes in relatives of nitrogen-fixing non-legume Parasponia.</title>
        <authorList>
            <person name="Van Velzen R."/>
            <person name="Holmer R."/>
            <person name="Bu F."/>
            <person name="Rutten L."/>
            <person name="Van Zeijl A."/>
            <person name="Liu W."/>
            <person name="Santuari L."/>
            <person name="Cao Q."/>
            <person name="Sharma T."/>
            <person name="Shen D."/>
            <person name="Roswanjaya Y."/>
            <person name="Wardhani T."/>
            <person name="Kalhor M.S."/>
            <person name="Jansen J."/>
            <person name="Van den Hoogen J."/>
            <person name="Gungor B."/>
            <person name="Hartog M."/>
            <person name="Hontelez J."/>
            <person name="Verver J."/>
            <person name="Yang W.-C."/>
            <person name="Schijlen E."/>
            <person name="Repin R."/>
            <person name="Schilthuizen M."/>
            <person name="Schranz E."/>
            <person name="Heidstra R."/>
            <person name="Miyata K."/>
            <person name="Fedorova E."/>
            <person name="Kohlen W."/>
            <person name="Bisseling T."/>
            <person name="Smit S."/>
            <person name="Geurts R."/>
        </authorList>
    </citation>
    <scope>NUCLEOTIDE SEQUENCE [LARGE SCALE GENOMIC DNA]</scope>
    <source>
        <strain evidence="4">cv. WU1-14</strain>
    </source>
</reference>
<evidence type="ECO:0000313" key="3">
    <source>
        <dbReference type="EMBL" id="PON65383.1"/>
    </source>
</evidence>
<feature type="repeat" description="PPR" evidence="2">
    <location>
        <begin position="92"/>
        <end position="126"/>
    </location>
</feature>
<dbReference type="InterPro" id="IPR046848">
    <property type="entry name" value="E_motif"/>
</dbReference>